<name>A0A2S4KPC1_9HYPO</name>
<keyword evidence="1" id="KW-0560">Oxidoreductase</keyword>
<dbReference type="STRING" id="94208.A0A2S4KPC1"/>
<evidence type="ECO:0000313" key="1">
    <source>
        <dbReference type="EMBL" id="POR32013.1"/>
    </source>
</evidence>
<dbReference type="GO" id="GO:0004497">
    <property type="term" value="F:monooxygenase activity"/>
    <property type="evidence" value="ECO:0007669"/>
    <property type="project" value="UniProtKB-KW"/>
</dbReference>
<gene>
    <name evidence="1" type="ORF">TPAR_07758</name>
</gene>
<organism evidence="1 2">
    <name type="scientific">Tolypocladium paradoxum</name>
    <dbReference type="NCBI Taxonomy" id="94208"/>
    <lineage>
        <taxon>Eukaryota</taxon>
        <taxon>Fungi</taxon>
        <taxon>Dikarya</taxon>
        <taxon>Ascomycota</taxon>
        <taxon>Pezizomycotina</taxon>
        <taxon>Sordariomycetes</taxon>
        <taxon>Hypocreomycetidae</taxon>
        <taxon>Hypocreales</taxon>
        <taxon>Ophiocordycipitaceae</taxon>
        <taxon>Tolypocladium</taxon>
    </lineage>
</organism>
<dbReference type="EMBL" id="PKSG01000927">
    <property type="protein sequence ID" value="POR32013.1"/>
    <property type="molecule type" value="Genomic_DNA"/>
</dbReference>
<reference evidence="1 2" key="1">
    <citation type="submission" date="2018-01" db="EMBL/GenBank/DDBJ databases">
        <title>Harnessing the power of phylogenomics to disentangle the directionality and signatures of interkingdom host jumping in the parasitic fungal genus Tolypocladium.</title>
        <authorList>
            <person name="Quandt C.A."/>
            <person name="Patterson W."/>
            <person name="Spatafora J.W."/>
        </authorList>
    </citation>
    <scope>NUCLEOTIDE SEQUENCE [LARGE SCALE GENOMIC DNA]</scope>
    <source>
        <strain evidence="1 2">NRBC 100945</strain>
    </source>
</reference>
<accession>A0A2S4KPC1</accession>
<dbReference type="Proteomes" id="UP000237481">
    <property type="component" value="Unassembled WGS sequence"/>
</dbReference>
<protein>
    <submittedName>
        <fullName evidence="1">Phenol 2-monooxygenase</fullName>
    </submittedName>
</protein>
<dbReference type="AlphaFoldDB" id="A0A2S4KPC1"/>
<keyword evidence="2" id="KW-1185">Reference proteome</keyword>
<evidence type="ECO:0000313" key="2">
    <source>
        <dbReference type="Proteomes" id="UP000237481"/>
    </source>
</evidence>
<dbReference type="InterPro" id="IPR036188">
    <property type="entry name" value="FAD/NAD-bd_sf"/>
</dbReference>
<dbReference type="OrthoDB" id="1716816at2759"/>
<keyword evidence="1" id="KW-0503">Monooxygenase</keyword>
<comment type="caution">
    <text evidence="1">The sequence shown here is derived from an EMBL/GenBank/DDBJ whole genome shotgun (WGS) entry which is preliminary data.</text>
</comment>
<proteinExistence type="predicted"/>
<dbReference type="SUPFAM" id="SSF51905">
    <property type="entry name" value="FAD/NAD(P)-binding domain"/>
    <property type="match status" value="1"/>
</dbReference>
<sequence>MNAAAIAASSPQTSQVDVIVGAGPSGLMLGAVDGQAGHQDSRGRRVRTLEILDSFGIGERVWKEANHMLGTKAAPLRIPLTCTRGERVLTRLASEVSFWNPEENGRIRRSARVPDTMPGLSRFTLS</sequence>
<dbReference type="Gene3D" id="3.30.9.10">
    <property type="entry name" value="D-Amino Acid Oxidase, subunit A, domain 2"/>
    <property type="match status" value="1"/>
</dbReference>
<dbReference type="Gene3D" id="3.50.50.60">
    <property type="entry name" value="FAD/NAD(P)-binding domain"/>
    <property type="match status" value="1"/>
</dbReference>